<keyword evidence="5 7" id="KW-1133">Transmembrane helix</keyword>
<protein>
    <submittedName>
        <fullName evidence="9">Acyltransferase family protein</fullName>
    </submittedName>
</protein>
<feature type="transmembrane region" description="Helical" evidence="7">
    <location>
        <begin position="229"/>
        <end position="246"/>
    </location>
</feature>
<evidence type="ECO:0000256" key="7">
    <source>
        <dbReference type="SAM" id="Phobius"/>
    </source>
</evidence>
<evidence type="ECO:0000256" key="6">
    <source>
        <dbReference type="ARBA" id="ARBA00023136"/>
    </source>
</evidence>
<feature type="transmembrane region" description="Helical" evidence="7">
    <location>
        <begin position="52"/>
        <end position="74"/>
    </location>
</feature>
<comment type="caution">
    <text evidence="9">The sequence shown here is derived from an EMBL/GenBank/DDBJ whole genome shotgun (WGS) entry which is preliminary data.</text>
</comment>
<feature type="transmembrane region" description="Helical" evidence="7">
    <location>
        <begin position="145"/>
        <end position="165"/>
    </location>
</feature>
<comment type="similarity">
    <text evidence="2">Belongs to the acyltransferase 3 family.</text>
</comment>
<gene>
    <name evidence="9" type="ORF">AW08_01739</name>
</gene>
<feature type="transmembrane region" description="Helical" evidence="7">
    <location>
        <begin position="201"/>
        <end position="222"/>
    </location>
</feature>
<evidence type="ECO:0000313" key="9">
    <source>
        <dbReference type="EMBL" id="EXI67798.1"/>
    </source>
</evidence>
<dbReference type="PANTHER" id="PTHR40074">
    <property type="entry name" value="O-ACETYLTRANSFERASE WECH"/>
    <property type="match status" value="1"/>
</dbReference>
<keyword evidence="3" id="KW-1003">Cell membrane</keyword>
<evidence type="ECO:0000256" key="2">
    <source>
        <dbReference type="ARBA" id="ARBA00007400"/>
    </source>
</evidence>
<keyword evidence="10" id="KW-1185">Reference proteome</keyword>
<dbReference type="GO" id="GO:0016413">
    <property type="term" value="F:O-acetyltransferase activity"/>
    <property type="evidence" value="ECO:0007669"/>
    <property type="project" value="TreeGrafter"/>
</dbReference>
<dbReference type="PANTHER" id="PTHR40074:SF2">
    <property type="entry name" value="O-ACETYLTRANSFERASE WECH"/>
    <property type="match status" value="1"/>
</dbReference>
<feature type="transmembrane region" description="Helical" evidence="7">
    <location>
        <begin position="286"/>
        <end position="305"/>
    </location>
</feature>
<feature type="domain" description="Acyltransferase 3" evidence="8">
    <location>
        <begin position="6"/>
        <end position="332"/>
    </location>
</feature>
<evidence type="ECO:0000256" key="4">
    <source>
        <dbReference type="ARBA" id="ARBA00022692"/>
    </source>
</evidence>
<evidence type="ECO:0000256" key="3">
    <source>
        <dbReference type="ARBA" id="ARBA00022475"/>
    </source>
</evidence>
<accession>A0A011MDF5</accession>
<feature type="transmembrane region" description="Helical" evidence="7">
    <location>
        <begin position="94"/>
        <end position="112"/>
    </location>
</feature>
<reference evidence="9" key="1">
    <citation type="submission" date="2014-02" db="EMBL/GenBank/DDBJ databases">
        <title>Expanding our view of genomic diversity in Candidatus Accumulibacter clades.</title>
        <authorList>
            <person name="Skennerton C.T."/>
            <person name="Barr J.J."/>
            <person name="Slater F.R."/>
            <person name="Bond P.L."/>
            <person name="Tyson G.W."/>
        </authorList>
    </citation>
    <scope>NUCLEOTIDE SEQUENCE [LARGE SCALE GENOMIC DNA]</scope>
</reference>
<name>A0A011MDF5_9PROT</name>
<dbReference type="STRING" id="1454001.AW08_01739"/>
<dbReference type="InterPro" id="IPR002656">
    <property type="entry name" value="Acyl_transf_3_dom"/>
</dbReference>
<evidence type="ECO:0000256" key="5">
    <source>
        <dbReference type="ARBA" id="ARBA00022989"/>
    </source>
</evidence>
<keyword evidence="4 7" id="KW-0812">Transmembrane</keyword>
<feature type="transmembrane region" description="Helical" evidence="7">
    <location>
        <begin position="317"/>
        <end position="338"/>
    </location>
</feature>
<evidence type="ECO:0000313" key="10">
    <source>
        <dbReference type="Proteomes" id="UP000020218"/>
    </source>
</evidence>
<evidence type="ECO:0000259" key="8">
    <source>
        <dbReference type="Pfam" id="PF01757"/>
    </source>
</evidence>
<feature type="transmembrane region" description="Helical" evidence="7">
    <location>
        <begin position="252"/>
        <end position="274"/>
    </location>
</feature>
<keyword evidence="9" id="KW-0012">Acyltransferase</keyword>
<dbReference type="Pfam" id="PF01757">
    <property type="entry name" value="Acyl_transf_3"/>
    <property type="match status" value="1"/>
</dbReference>
<proteinExistence type="inferred from homology"/>
<sequence length="359" mass="38924">MPSRLPFIDALKALAAQLIVLHHLAFYGPMSDHAHALAPDAISWLSQEARYAVQVFLVLGGFLAVQSLAPAGCLRVSEPLGVLWKRYCKLASPYLVALLVALLSAAISRALMAHDSLPAPPSVPQVLAHVFLLQSVLGHEGLSAGVWYIAIDFQLFALLLGLLWLARQVAVGAAREAAIAACLVAALAVASLLHFNRDAEWDSWGVYFFGSYALGVASYWATNGRPRRAACWLAPVVAVVLLTLLVEYRPRIAVALVVALALALARLFGVLEGWPKSHLIGYLGRTSYSLFLVHFPVCLLVNALFSRFARNDPWFNLVGLVVAWLLSMAAAALFYRYVEAAMQGTRRRHPALAAVRPGS</sequence>
<keyword evidence="9" id="KW-0808">Transferase</keyword>
<dbReference type="AlphaFoldDB" id="A0A011MDF5"/>
<dbReference type="GO" id="GO:0009246">
    <property type="term" value="P:enterobacterial common antigen biosynthetic process"/>
    <property type="evidence" value="ECO:0007669"/>
    <property type="project" value="TreeGrafter"/>
</dbReference>
<organism evidence="9 10">
    <name type="scientific">Candidatus Accumulibacter adjunctus</name>
    <dbReference type="NCBI Taxonomy" id="1454001"/>
    <lineage>
        <taxon>Bacteria</taxon>
        <taxon>Pseudomonadati</taxon>
        <taxon>Pseudomonadota</taxon>
        <taxon>Betaproteobacteria</taxon>
        <taxon>Candidatus Accumulibacter</taxon>
    </lineage>
</organism>
<dbReference type="GO" id="GO:0005886">
    <property type="term" value="C:plasma membrane"/>
    <property type="evidence" value="ECO:0007669"/>
    <property type="project" value="UniProtKB-SubCell"/>
</dbReference>
<keyword evidence="6 7" id="KW-0472">Membrane</keyword>
<dbReference type="Proteomes" id="UP000020218">
    <property type="component" value="Unassembled WGS sequence"/>
</dbReference>
<dbReference type="EMBL" id="JFAX01000008">
    <property type="protein sequence ID" value="EXI67798.1"/>
    <property type="molecule type" value="Genomic_DNA"/>
</dbReference>
<evidence type="ECO:0000256" key="1">
    <source>
        <dbReference type="ARBA" id="ARBA00004651"/>
    </source>
</evidence>
<feature type="transmembrane region" description="Helical" evidence="7">
    <location>
        <begin position="177"/>
        <end position="195"/>
    </location>
</feature>
<dbReference type="PATRIC" id="fig|1454001.3.peg.1768"/>
<comment type="subcellular location">
    <subcellularLocation>
        <location evidence="1">Cell membrane</location>
        <topology evidence="1">Multi-pass membrane protein</topology>
    </subcellularLocation>
</comment>